<protein>
    <submittedName>
        <fullName evidence="1">Uncharacterized protein</fullName>
    </submittedName>
</protein>
<comment type="caution">
    <text evidence="1">The sequence shown here is derived from an EMBL/GenBank/DDBJ whole genome shotgun (WGS) entry which is preliminary data.</text>
</comment>
<keyword evidence="2" id="KW-1185">Reference proteome</keyword>
<organism evidence="1 2">
    <name type="scientific">Olivibacter oleidegradans</name>
    <dbReference type="NCBI Taxonomy" id="760123"/>
    <lineage>
        <taxon>Bacteria</taxon>
        <taxon>Pseudomonadati</taxon>
        <taxon>Bacteroidota</taxon>
        <taxon>Sphingobacteriia</taxon>
        <taxon>Sphingobacteriales</taxon>
        <taxon>Sphingobacteriaceae</taxon>
        <taxon>Olivibacter</taxon>
    </lineage>
</organism>
<proteinExistence type="predicted"/>
<evidence type="ECO:0000313" key="1">
    <source>
        <dbReference type="EMBL" id="MFC0316967.1"/>
    </source>
</evidence>
<dbReference type="RefSeq" id="WP_130854934.1">
    <property type="nucleotide sequence ID" value="NZ_JBHLWO010000001.1"/>
</dbReference>
<gene>
    <name evidence="1" type="ORF">ACFFI0_01555</name>
</gene>
<reference evidence="1 2" key="1">
    <citation type="submission" date="2024-09" db="EMBL/GenBank/DDBJ databases">
        <authorList>
            <person name="Sun Q."/>
            <person name="Mori K."/>
        </authorList>
    </citation>
    <scope>NUCLEOTIDE SEQUENCE [LARGE SCALE GENOMIC DNA]</scope>
    <source>
        <strain evidence="1 2">CCM 7765</strain>
    </source>
</reference>
<sequence length="64" mass="7170">MKNTPAKEKPGNRKEFIKVAPNVRLHVTDLGEGKPRVLICSHAVAHHPKRPAALQNQKRSITVR</sequence>
<accession>A0ABV6HDJ8</accession>
<dbReference type="EMBL" id="JBHLWO010000001">
    <property type="protein sequence ID" value="MFC0316967.1"/>
    <property type="molecule type" value="Genomic_DNA"/>
</dbReference>
<evidence type="ECO:0000313" key="2">
    <source>
        <dbReference type="Proteomes" id="UP001589774"/>
    </source>
</evidence>
<name>A0ABV6HDJ8_9SPHI</name>
<dbReference type="Proteomes" id="UP001589774">
    <property type="component" value="Unassembled WGS sequence"/>
</dbReference>